<comment type="caution">
    <text evidence="1">The sequence shown here is derived from an EMBL/GenBank/DDBJ whole genome shotgun (WGS) entry which is preliminary data.</text>
</comment>
<organism evidence="1 2">
    <name type="scientific">Kouleothrix aurantiaca</name>
    <dbReference type="NCBI Taxonomy" id="186479"/>
    <lineage>
        <taxon>Bacteria</taxon>
        <taxon>Bacillati</taxon>
        <taxon>Chloroflexota</taxon>
        <taxon>Chloroflexia</taxon>
        <taxon>Chloroflexales</taxon>
        <taxon>Roseiflexineae</taxon>
        <taxon>Roseiflexaceae</taxon>
        <taxon>Kouleothrix</taxon>
    </lineage>
</organism>
<dbReference type="Proteomes" id="UP000050509">
    <property type="component" value="Unassembled WGS sequence"/>
</dbReference>
<dbReference type="SUPFAM" id="SSF53335">
    <property type="entry name" value="S-adenosyl-L-methionine-dependent methyltransferases"/>
    <property type="match status" value="1"/>
</dbReference>
<proteinExistence type="predicted"/>
<reference evidence="1 2" key="1">
    <citation type="submission" date="2015-09" db="EMBL/GenBank/DDBJ databases">
        <title>Draft genome sequence of Kouleothrix aurantiaca JCM 19913.</title>
        <authorList>
            <person name="Hemp J."/>
        </authorList>
    </citation>
    <scope>NUCLEOTIDE SEQUENCE [LARGE SCALE GENOMIC DNA]</scope>
    <source>
        <strain evidence="1 2">COM-B</strain>
    </source>
</reference>
<evidence type="ECO:0008006" key="3">
    <source>
        <dbReference type="Google" id="ProtNLM"/>
    </source>
</evidence>
<accession>A0A0P9CYK3</accession>
<dbReference type="AlphaFoldDB" id="A0A0P9CYK3"/>
<sequence length="214" mass="23955">MRDAKALAEYLRQRAPLTSVVSYPGRGPWGNNRYPGNCSGYMLIDLCATFRPGHVLDPMEGGGTSREVCADMGILYSGFDLHSGTDSLRDPIGENYDLIFWHPPYHDMKLYSEDPRDLSRAGSLPAFTALLRAGYWRFFELLAPGGRLAVLMGDLRRGGRYEPLTVDVARLDRQHIEGIIVKIQHNVSSNSTRYGGTFVPILHETLTIFRRPPA</sequence>
<protein>
    <recommendedName>
        <fullName evidence="3">DNA modification methylase</fullName>
    </recommendedName>
</protein>
<evidence type="ECO:0000313" key="2">
    <source>
        <dbReference type="Proteomes" id="UP000050509"/>
    </source>
</evidence>
<dbReference type="EMBL" id="LJCR01000881">
    <property type="protein sequence ID" value="KPV51521.1"/>
    <property type="molecule type" value="Genomic_DNA"/>
</dbReference>
<gene>
    <name evidence="1" type="ORF">SE17_20735</name>
</gene>
<dbReference type="InterPro" id="IPR029063">
    <property type="entry name" value="SAM-dependent_MTases_sf"/>
</dbReference>
<keyword evidence="2" id="KW-1185">Reference proteome</keyword>
<dbReference type="Gene3D" id="3.40.50.150">
    <property type="entry name" value="Vaccinia Virus protein VP39"/>
    <property type="match status" value="1"/>
</dbReference>
<name>A0A0P9CYK3_9CHLR</name>
<evidence type="ECO:0000313" key="1">
    <source>
        <dbReference type="EMBL" id="KPV51521.1"/>
    </source>
</evidence>